<evidence type="ECO:0000313" key="6">
    <source>
        <dbReference type="Proteomes" id="UP000650628"/>
    </source>
</evidence>
<dbReference type="AlphaFoldDB" id="A0A8J3TNB1"/>
<proteinExistence type="predicted"/>
<keyword evidence="3" id="KW-0274">FAD</keyword>
<keyword evidence="2" id="KW-0285">Flavoprotein</keyword>
<dbReference type="Proteomes" id="UP000650628">
    <property type="component" value="Unassembled WGS sequence"/>
</dbReference>
<dbReference type="InterPro" id="IPR036188">
    <property type="entry name" value="FAD/NAD-bd_sf"/>
</dbReference>
<dbReference type="PANTHER" id="PTHR43004:SF19">
    <property type="entry name" value="BINDING MONOOXYGENASE, PUTATIVE (JCVI)-RELATED"/>
    <property type="match status" value="1"/>
</dbReference>
<evidence type="ECO:0000256" key="2">
    <source>
        <dbReference type="ARBA" id="ARBA00022630"/>
    </source>
</evidence>
<dbReference type="Gene3D" id="3.40.30.120">
    <property type="match status" value="1"/>
</dbReference>
<evidence type="ECO:0000313" key="5">
    <source>
        <dbReference type="EMBL" id="GII29229.1"/>
    </source>
</evidence>
<sequence>MPIDVVIAGAGPNGLMLACELALAGVRPIVLERLSGPSGEQRANGLVGQVVRMLDRRGLHERLSGTSAPPRPAPAFMFGAFSLDLAALPDNPVYLLMVPQRRIEEMLAERAAELGVEIRRGHAVTGLTQDSGVATVEVTGPEGPYRIEARFLVGADGGHSVVRKLAGIGFPGVTTDRRISRSAHVTMPAELIDPVGGGLVIPGYGTVPPFMHHRTERGLLTFAPFPSGPSMVSTTEFLPSGDDAAFEEPLTISELRDSVRRVLGVDLPIGPPEGPGPHMLRRLTGGNTRLADRFRAGRVLLVGDAAHVHSAMGGPGLNLGLQDAINLGWKLAAEVRGWAPPGLLDSYEAERRPAGQRVTMHTQAQGVLVGPGSEITALRELFGELLEDRHTVQRLADLIAGAGIRYDMGAVPADPAAASLTGRWAPDLLLHTETGTVRLAELTRDARPLLLDLTDGGTLADSVAPWRDRVDVVTARCEDPNVTALLLRPDCYVAWASAAPGPDGRQREELRSALTRWFGHPAGAGDEAVGQPSADARI</sequence>
<evidence type="ECO:0000259" key="4">
    <source>
        <dbReference type="Pfam" id="PF01494"/>
    </source>
</evidence>
<organism evidence="5 6">
    <name type="scientific">Planotetraspora mira</name>
    <dbReference type="NCBI Taxonomy" id="58121"/>
    <lineage>
        <taxon>Bacteria</taxon>
        <taxon>Bacillati</taxon>
        <taxon>Actinomycetota</taxon>
        <taxon>Actinomycetes</taxon>
        <taxon>Streptosporangiales</taxon>
        <taxon>Streptosporangiaceae</taxon>
        <taxon>Planotetraspora</taxon>
    </lineage>
</organism>
<comment type="caution">
    <text evidence="5">The sequence shown here is derived from an EMBL/GenBank/DDBJ whole genome shotgun (WGS) entry which is preliminary data.</text>
</comment>
<evidence type="ECO:0000256" key="1">
    <source>
        <dbReference type="ARBA" id="ARBA00001974"/>
    </source>
</evidence>
<protein>
    <submittedName>
        <fullName evidence="5">FAD-dependent oxidoreductase</fullName>
    </submittedName>
</protein>
<accession>A0A8J3TNB1</accession>
<evidence type="ECO:0000256" key="3">
    <source>
        <dbReference type="ARBA" id="ARBA00022827"/>
    </source>
</evidence>
<feature type="domain" description="FAD-binding" evidence="4">
    <location>
        <begin position="4"/>
        <end position="361"/>
    </location>
</feature>
<name>A0A8J3TNB1_9ACTN</name>
<dbReference type="InterPro" id="IPR002938">
    <property type="entry name" value="FAD-bd"/>
</dbReference>
<dbReference type="GO" id="GO:0071949">
    <property type="term" value="F:FAD binding"/>
    <property type="evidence" value="ECO:0007669"/>
    <property type="project" value="InterPro"/>
</dbReference>
<dbReference type="InterPro" id="IPR050641">
    <property type="entry name" value="RIFMO-like"/>
</dbReference>
<dbReference type="Pfam" id="PF21274">
    <property type="entry name" value="Rng_hyd_C"/>
    <property type="match status" value="1"/>
</dbReference>
<dbReference type="GO" id="GO:0016709">
    <property type="term" value="F:oxidoreductase activity, acting on paired donors, with incorporation or reduction of molecular oxygen, NAD(P)H as one donor, and incorporation of one atom of oxygen"/>
    <property type="evidence" value="ECO:0007669"/>
    <property type="project" value="UniProtKB-ARBA"/>
</dbReference>
<comment type="cofactor">
    <cofactor evidence="1">
        <name>FAD</name>
        <dbReference type="ChEBI" id="CHEBI:57692"/>
    </cofactor>
</comment>
<dbReference type="EMBL" id="BOOO01000013">
    <property type="protein sequence ID" value="GII29229.1"/>
    <property type="molecule type" value="Genomic_DNA"/>
</dbReference>
<dbReference type="SUPFAM" id="SSF51905">
    <property type="entry name" value="FAD/NAD(P)-binding domain"/>
    <property type="match status" value="1"/>
</dbReference>
<reference evidence="5 6" key="1">
    <citation type="submission" date="2021-01" db="EMBL/GenBank/DDBJ databases">
        <title>Whole genome shotgun sequence of Planotetraspora mira NBRC 15435.</title>
        <authorList>
            <person name="Komaki H."/>
            <person name="Tamura T."/>
        </authorList>
    </citation>
    <scope>NUCLEOTIDE SEQUENCE [LARGE SCALE GENOMIC DNA]</scope>
    <source>
        <strain evidence="5 6">NBRC 15435</strain>
    </source>
</reference>
<gene>
    <name evidence="5" type="ORF">Pmi06nite_26710</name>
</gene>
<dbReference type="PRINTS" id="PR00420">
    <property type="entry name" value="RNGMNOXGNASE"/>
</dbReference>
<dbReference type="PANTHER" id="PTHR43004">
    <property type="entry name" value="TRK SYSTEM POTASSIUM UPTAKE PROTEIN"/>
    <property type="match status" value="1"/>
</dbReference>
<dbReference type="RefSeq" id="WP_203953213.1">
    <property type="nucleotide sequence ID" value="NZ_BOOO01000013.1"/>
</dbReference>
<dbReference type="Gene3D" id="3.50.50.60">
    <property type="entry name" value="FAD/NAD(P)-binding domain"/>
    <property type="match status" value="2"/>
</dbReference>
<dbReference type="Pfam" id="PF01494">
    <property type="entry name" value="FAD_binding_3"/>
    <property type="match status" value="1"/>
</dbReference>
<keyword evidence="6" id="KW-1185">Reference proteome</keyword>